<evidence type="ECO:0000256" key="1">
    <source>
        <dbReference type="SAM" id="MobiDB-lite"/>
    </source>
</evidence>
<dbReference type="AlphaFoldDB" id="A0A139XY98"/>
<feature type="compositionally biased region" description="Basic and acidic residues" evidence="1">
    <location>
        <begin position="42"/>
        <end position="59"/>
    </location>
</feature>
<feature type="transmembrane region" description="Helical" evidence="2">
    <location>
        <begin position="7"/>
        <end position="26"/>
    </location>
</feature>
<organism evidence="3 4">
    <name type="scientific">Toxoplasma gondii ARI</name>
    <dbReference type="NCBI Taxonomy" id="1074872"/>
    <lineage>
        <taxon>Eukaryota</taxon>
        <taxon>Sar</taxon>
        <taxon>Alveolata</taxon>
        <taxon>Apicomplexa</taxon>
        <taxon>Conoidasida</taxon>
        <taxon>Coccidia</taxon>
        <taxon>Eucoccidiorida</taxon>
        <taxon>Eimeriorina</taxon>
        <taxon>Sarcocystidae</taxon>
        <taxon>Toxoplasma</taxon>
    </lineage>
</organism>
<keyword evidence="2" id="KW-0472">Membrane</keyword>
<gene>
    <name evidence="3" type="ORF">TGARI_286450</name>
</gene>
<evidence type="ECO:0000313" key="4">
    <source>
        <dbReference type="Proteomes" id="UP000074247"/>
    </source>
</evidence>
<feature type="region of interest" description="Disordered" evidence="1">
    <location>
        <begin position="100"/>
        <end position="120"/>
    </location>
</feature>
<dbReference type="VEuPathDB" id="ToxoDB:TGARI_286450"/>
<name>A0A139XY98_TOXGO</name>
<proteinExistence type="predicted"/>
<feature type="compositionally biased region" description="Basic and acidic residues" evidence="1">
    <location>
        <begin position="100"/>
        <end position="109"/>
    </location>
</feature>
<reference evidence="3 4" key="1">
    <citation type="journal article" date="2016" name="Nat. Commun.">
        <title>Local admixture of amplified and diversified secreted pathogenesis determinants shapes mosaic Toxoplasma gondii genomes.</title>
        <authorList>
            <person name="Lorenzi H."/>
            <person name="Khan A."/>
            <person name="Behnke M.S."/>
            <person name="Namasivayam S."/>
            <person name="Swapna L.S."/>
            <person name="Hadjithomas M."/>
            <person name="Karamycheva S."/>
            <person name="Pinney D."/>
            <person name="Brunk B.P."/>
            <person name="Ajioka J.W."/>
            <person name="Ajzenberg D."/>
            <person name="Boothroyd J.C."/>
            <person name="Boyle J.P."/>
            <person name="Darde M.L."/>
            <person name="Diaz-Miranda M.A."/>
            <person name="Dubey J.P."/>
            <person name="Fritz H.M."/>
            <person name="Gennari S.M."/>
            <person name="Gregory B.D."/>
            <person name="Kim K."/>
            <person name="Saeij J.P."/>
            <person name="Su C."/>
            <person name="White M.W."/>
            <person name="Zhu X.Q."/>
            <person name="Howe D.K."/>
            <person name="Rosenthal B.M."/>
            <person name="Grigg M.E."/>
            <person name="Parkinson J."/>
            <person name="Liu L."/>
            <person name="Kissinger J.C."/>
            <person name="Roos D.S."/>
            <person name="Sibley L.D."/>
        </authorList>
    </citation>
    <scope>NUCLEOTIDE SEQUENCE [LARGE SCALE GENOMIC DNA]</scope>
    <source>
        <strain evidence="3 4">ARI</strain>
    </source>
</reference>
<dbReference type="EMBL" id="AGQS02004581">
    <property type="protein sequence ID" value="KYF43771.1"/>
    <property type="molecule type" value="Genomic_DNA"/>
</dbReference>
<feature type="transmembrane region" description="Helical" evidence="2">
    <location>
        <begin position="73"/>
        <end position="93"/>
    </location>
</feature>
<evidence type="ECO:0000256" key="2">
    <source>
        <dbReference type="SAM" id="Phobius"/>
    </source>
</evidence>
<dbReference type="Proteomes" id="UP000074247">
    <property type="component" value="Unassembled WGS sequence"/>
</dbReference>
<evidence type="ECO:0000313" key="3">
    <source>
        <dbReference type="EMBL" id="KYF43771.1"/>
    </source>
</evidence>
<keyword evidence="2" id="KW-0812">Transmembrane</keyword>
<feature type="compositionally biased region" description="Acidic residues" evidence="1">
    <location>
        <begin position="110"/>
        <end position="120"/>
    </location>
</feature>
<sequence>MASVKRVVVAVMIVNVLALIFVGVAGSTRDIGSGGDDSEGAGGRERQQVQQHEQNEDRSLFERGRAAVTGHPVRTAVGLAAAVVAVVSLLRLLKRRRRRAIQEESKESATAEEEEVAEEE</sequence>
<feature type="region of interest" description="Disordered" evidence="1">
    <location>
        <begin position="27"/>
        <end position="59"/>
    </location>
</feature>
<accession>A0A139XY98</accession>
<protein>
    <submittedName>
        <fullName evidence="3">Dense granule protein GRA5</fullName>
    </submittedName>
</protein>
<keyword evidence="2" id="KW-1133">Transmembrane helix</keyword>
<comment type="caution">
    <text evidence="3">The sequence shown here is derived from an EMBL/GenBank/DDBJ whole genome shotgun (WGS) entry which is preliminary data.</text>
</comment>